<feature type="compositionally biased region" description="Polar residues" evidence="1">
    <location>
        <begin position="19"/>
        <end position="30"/>
    </location>
</feature>
<feature type="region of interest" description="Disordered" evidence="1">
    <location>
        <begin position="1"/>
        <end position="38"/>
    </location>
</feature>
<keyword evidence="5" id="KW-1185">Reference proteome</keyword>
<reference evidence="4" key="1">
    <citation type="journal article" date="2021" name="Open Biol.">
        <title>Shared evolutionary footprints suggest mitochondrial oxidative damage underlies multiple complex I losses in fungi.</title>
        <authorList>
            <person name="Schikora-Tamarit M.A."/>
            <person name="Marcet-Houben M."/>
            <person name="Nosek J."/>
            <person name="Gabaldon T."/>
        </authorList>
    </citation>
    <scope>NUCLEOTIDE SEQUENCE</scope>
    <source>
        <strain evidence="4">CBS2887</strain>
    </source>
</reference>
<feature type="domain" description="Bul1 C-terminal" evidence="3">
    <location>
        <begin position="695"/>
        <end position="781"/>
    </location>
</feature>
<dbReference type="InterPro" id="IPR039634">
    <property type="entry name" value="Bul1-like"/>
</dbReference>
<dbReference type="Pfam" id="PF04426">
    <property type="entry name" value="Bul1_C"/>
    <property type="match status" value="2"/>
</dbReference>
<comment type="caution">
    <text evidence="4">The sequence shown here is derived from an EMBL/GenBank/DDBJ whole genome shotgun (WGS) entry which is preliminary data.</text>
</comment>
<gene>
    <name evidence="4" type="ORF">WICPIJ_001341</name>
</gene>
<dbReference type="OrthoDB" id="3977431at2759"/>
<dbReference type="InterPro" id="IPR022794">
    <property type="entry name" value="Bul1_C"/>
</dbReference>
<reference evidence="4" key="2">
    <citation type="submission" date="2021-01" db="EMBL/GenBank/DDBJ databases">
        <authorList>
            <person name="Schikora-Tamarit M.A."/>
        </authorList>
    </citation>
    <scope>NUCLEOTIDE SEQUENCE</scope>
    <source>
        <strain evidence="4">CBS2887</strain>
    </source>
</reference>
<evidence type="ECO:0000313" key="4">
    <source>
        <dbReference type="EMBL" id="KAH3687671.1"/>
    </source>
</evidence>
<evidence type="ECO:0000259" key="3">
    <source>
        <dbReference type="Pfam" id="PF04426"/>
    </source>
</evidence>
<dbReference type="AlphaFoldDB" id="A0A9P8QBU7"/>
<dbReference type="Pfam" id="PF04425">
    <property type="entry name" value="Bul1_N"/>
    <property type="match status" value="1"/>
</dbReference>
<feature type="region of interest" description="Disordered" evidence="1">
    <location>
        <begin position="476"/>
        <end position="500"/>
    </location>
</feature>
<protein>
    <recommendedName>
        <fullName evidence="6">Bul1 N-terminal domain-containing protein</fullName>
    </recommendedName>
</protein>
<dbReference type="EMBL" id="JAEUBG010000674">
    <property type="protein sequence ID" value="KAH3687671.1"/>
    <property type="molecule type" value="Genomic_DNA"/>
</dbReference>
<dbReference type="PANTHER" id="PTHR31904">
    <property type="entry name" value="BYPASS OF STOP CODON PROTEIN 5-RELATED"/>
    <property type="match status" value="1"/>
</dbReference>
<feature type="domain" description="Bul1 C-terminal" evidence="3">
    <location>
        <begin position="568"/>
        <end position="675"/>
    </location>
</feature>
<accession>A0A9P8QBU7</accession>
<feature type="domain" description="Bul1 N-terminal" evidence="2">
    <location>
        <begin position="87"/>
        <end position="445"/>
    </location>
</feature>
<dbReference type="InterPro" id="IPR007519">
    <property type="entry name" value="Bul1_N"/>
</dbReference>
<evidence type="ECO:0000313" key="5">
    <source>
        <dbReference type="Proteomes" id="UP000774326"/>
    </source>
</evidence>
<dbReference type="Proteomes" id="UP000774326">
    <property type="component" value="Unassembled WGS sequence"/>
</dbReference>
<sequence length="785" mass="89228">MAQDPPNPKVLSPKEQEFLEQQRQAKSSNPDAIDYTPAFRRESQRRQQLDEYFKLNNLEHFNKPVILNSELTEKLPPIALDDPVFQKNAYFDVLPSFEMYHSLQYHTPLDIVQDTAAPPPNYVPSITSVDSNDIIPTISNLSTVQTTDIPLDPTASSTSAFTTVPIGSDYFDKNIVDNYHRLAQSDIQGLNITVHVTKNVPGPHTNNENESILKEYTSGDIVHGYVVIDNQTGRDIPFQSFYVTLEGVAQVIDANTKTLVKQKFLTMVDLSATWCIYYISSSAVNQECVYGGTDKVDGCFFGLPDERILKAGVKYKKFFTFKFPYNALDDKCRHDQNLHLLLPPSFGFNKIYKKGKYAKIEIDPVLMYGYRSIPGGGGPVIVNDMAHNLISINYSINAFFVDDQAKNSRGNLTVVKHQEHFLRFVPFGFAESLFSSKNLLSHFKSIVEMNLRNCQNFLEGDVKPKTSITQNTYASATRLQDQGRSNSGPLRFPIRNGRSDPTEVTRHMAYQSKPSTSKFNIGKSSSKKPIHGLLTITSKVPKDGIPYIAPQIIQNANKKDNLNNKGMENITHLLDTLEINEKKIIDEITLDLMFETSFNGESGNLPELKSVEIELMAMNIFSRGEIPMKLSHDIFLDQDDNGDLLAGFKDQFKPYLTEYEQYERQFKQLDVPITSQFDKMIHRDLLAIQNMKYDVSTISNIFHTKTSFKNQASAKWVQISNTQHHQSITVHFDLRKEIVKETLVPTFQSCLITRAYFMNVILRFKDGVKSSIKIPVRVRKFDEFS</sequence>
<name>A0A9P8QBU7_WICPI</name>
<evidence type="ECO:0000256" key="1">
    <source>
        <dbReference type="SAM" id="MobiDB-lite"/>
    </source>
</evidence>
<dbReference type="PANTHER" id="PTHR31904:SF1">
    <property type="entry name" value="BYPASS OF STOP CODON PROTEIN 5-RELATED"/>
    <property type="match status" value="1"/>
</dbReference>
<evidence type="ECO:0008006" key="6">
    <source>
        <dbReference type="Google" id="ProtNLM"/>
    </source>
</evidence>
<feature type="compositionally biased region" description="Polar residues" evidence="1">
    <location>
        <begin position="476"/>
        <end position="488"/>
    </location>
</feature>
<proteinExistence type="predicted"/>
<organism evidence="4 5">
    <name type="scientific">Wickerhamomyces pijperi</name>
    <name type="common">Yeast</name>
    <name type="synonym">Pichia pijperi</name>
    <dbReference type="NCBI Taxonomy" id="599730"/>
    <lineage>
        <taxon>Eukaryota</taxon>
        <taxon>Fungi</taxon>
        <taxon>Dikarya</taxon>
        <taxon>Ascomycota</taxon>
        <taxon>Saccharomycotina</taxon>
        <taxon>Saccharomycetes</taxon>
        <taxon>Phaffomycetales</taxon>
        <taxon>Wickerhamomycetaceae</taxon>
        <taxon>Wickerhamomyces</taxon>
    </lineage>
</organism>
<evidence type="ECO:0000259" key="2">
    <source>
        <dbReference type="Pfam" id="PF04425"/>
    </source>
</evidence>